<sequence length="236" mass="25594">MNKLLTLFLIGLLGVSSIRVSAQSGRDSVSLKPAPYALGLQLGTTGVGLQVARVLSTDSRLVGRLGVSYFAYDGGFKVKAGDGKLNITPDLVMGIALASVKWHPFQSNPFFLTGGAGYTWRPDVKANVVAEGDVKFGGLQISQENVGTINASLKWSPVLGYAGLGYGRSTPIRRLGFAVELGCYYIGTPKVDLQYTGFLETTNIDEQIPVIENNMRNYRFLPSLQFLITYGLFRNK</sequence>
<name>A0ABW0I923_9BACT</name>
<keyword evidence="2" id="KW-1185">Reference proteome</keyword>
<dbReference type="RefSeq" id="WP_379844477.1">
    <property type="nucleotide sequence ID" value="NZ_JBHSMA010000002.1"/>
</dbReference>
<evidence type="ECO:0000313" key="2">
    <source>
        <dbReference type="Proteomes" id="UP001596106"/>
    </source>
</evidence>
<evidence type="ECO:0008006" key="3">
    <source>
        <dbReference type="Google" id="ProtNLM"/>
    </source>
</evidence>
<gene>
    <name evidence="1" type="ORF">ACFPMF_11100</name>
</gene>
<reference evidence="2" key="1">
    <citation type="journal article" date="2019" name="Int. J. Syst. Evol. Microbiol.">
        <title>The Global Catalogue of Microorganisms (GCM) 10K type strain sequencing project: providing services to taxonomists for standard genome sequencing and annotation.</title>
        <authorList>
            <consortium name="The Broad Institute Genomics Platform"/>
            <consortium name="The Broad Institute Genome Sequencing Center for Infectious Disease"/>
            <person name="Wu L."/>
            <person name="Ma J."/>
        </authorList>
    </citation>
    <scope>NUCLEOTIDE SEQUENCE [LARGE SCALE GENOMIC DNA]</scope>
    <source>
        <strain evidence="2">CCUG 55250</strain>
    </source>
</reference>
<accession>A0ABW0I923</accession>
<dbReference type="Proteomes" id="UP001596106">
    <property type="component" value="Unassembled WGS sequence"/>
</dbReference>
<comment type="caution">
    <text evidence="1">The sequence shown here is derived from an EMBL/GenBank/DDBJ whole genome shotgun (WGS) entry which is preliminary data.</text>
</comment>
<proteinExistence type="predicted"/>
<dbReference type="EMBL" id="JBHSMA010000002">
    <property type="protein sequence ID" value="MFC5409858.1"/>
    <property type="molecule type" value="Genomic_DNA"/>
</dbReference>
<evidence type="ECO:0000313" key="1">
    <source>
        <dbReference type="EMBL" id="MFC5409858.1"/>
    </source>
</evidence>
<protein>
    <recommendedName>
        <fullName evidence="3">Outer membrane protein beta-barrel domain-containing protein</fullName>
    </recommendedName>
</protein>
<organism evidence="1 2">
    <name type="scientific">Larkinella bovis</name>
    <dbReference type="NCBI Taxonomy" id="683041"/>
    <lineage>
        <taxon>Bacteria</taxon>
        <taxon>Pseudomonadati</taxon>
        <taxon>Bacteroidota</taxon>
        <taxon>Cytophagia</taxon>
        <taxon>Cytophagales</taxon>
        <taxon>Spirosomataceae</taxon>
        <taxon>Larkinella</taxon>
    </lineage>
</organism>
<dbReference type="Gene3D" id="2.40.160.170">
    <property type="match status" value="1"/>
</dbReference>